<organism evidence="1 2">
    <name type="scientific">Caerostris darwini</name>
    <dbReference type="NCBI Taxonomy" id="1538125"/>
    <lineage>
        <taxon>Eukaryota</taxon>
        <taxon>Metazoa</taxon>
        <taxon>Ecdysozoa</taxon>
        <taxon>Arthropoda</taxon>
        <taxon>Chelicerata</taxon>
        <taxon>Arachnida</taxon>
        <taxon>Araneae</taxon>
        <taxon>Araneomorphae</taxon>
        <taxon>Entelegynae</taxon>
        <taxon>Araneoidea</taxon>
        <taxon>Araneidae</taxon>
        <taxon>Caerostris</taxon>
    </lineage>
</organism>
<gene>
    <name evidence="1" type="ORF">CDAR_114581</name>
</gene>
<accession>A0AAV4R3I1</accession>
<dbReference type="AlphaFoldDB" id="A0AAV4R3I1"/>
<dbReference type="Proteomes" id="UP001054837">
    <property type="component" value="Unassembled WGS sequence"/>
</dbReference>
<sequence>MPHIRSQRFCLTNCLRCHPRESILQCVASSVIGDLHYKLWWKICHKNYPRGSSLQNVVEQCVPENVSLKLWWQNCSRCHLRGSSLQLVVAKSVPNIITEDVLFKLW</sequence>
<keyword evidence="2" id="KW-1185">Reference proteome</keyword>
<name>A0AAV4R3I1_9ARAC</name>
<protein>
    <submittedName>
        <fullName evidence="1">Uncharacterized protein</fullName>
    </submittedName>
</protein>
<dbReference type="EMBL" id="BPLQ01005449">
    <property type="protein sequence ID" value="GIY14972.1"/>
    <property type="molecule type" value="Genomic_DNA"/>
</dbReference>
<reference evidence="1 2" key="1">
    <citation type="submission" date="2021-06" db="EMBL/GenBank/DDBJ databases">
        <title>Caerostris darwini draft genome.</title>
        <authorList>
            <person name="Kono N."/>
            <person name="Arakawa K."/>
        </authorList>
    </citation>
    <scope>NUCLEOTIDE SEQUENCE [LARGE SCALE GENOMIC DNA]</scope>
</reference>
<comment type="caution">
    <text evidence="1">The sequence shown here is derived from an EMBL/GenBank/DDBJ whole genome shotgun (WGS) entry which is preliminary data.</text>
</comment>
<evidence type="ECO:0000313" key="1">
    <source>
        <dbReference type="EMBL" id="GIY14972.1"/>
    </source>
</evidence>
<evidence type="ECO:0000313" key="2">
    <source>
        <dbReference type="Proteomes" id="UP001054837"/>
    </source>
</evidence>
<proteinExistence type="predicted"/>